<dbReference type="Proteomes" id="UP000462621">
    <property type="component" value="Unassembled WGS sequence"/>
</dbReference>
<accession>A0A7X4LHA0</accession>
<dbReference type="Pfam" id="PF00239">
    <property type="entry name" value="Resolvase"/>
    <property type="match status" value="1"/>
</dbReference>
<name>A0A7X4LHA0_9VIBR</name>
<evidence type="ECO:0000256" key="1">
    <source>
        <dbReference type="SAM" id="MobiDB-lite"/>
    </source>
</evidence>
<organism evidence="3 4">
    <name type="scientific">Vibrio eleionomae</name>
    <dbReference type="NCBI Taxonomy" id="2653505"/>
    <lineage>
        <taxon>Bacteria</taxon>
        <taxon>Pseudomonadati</taxon>
        <taxon>Pseudomonadota</taxon>
        <taxon>Gammaproteobacteria</taxon>
        <taxon>Vibrionales</taxon>
        <taxon>Vibrionaceae</taxon>
        <taxon>Vibrio</taxon>
    </lineage>
</organism>
<feature type="domain" description="Resolvase/invertase-type recombinase catalytic" evidence="2">
    <location>
        <begin position="15"/>
        <end position="154"/>
    </location>
</feature>
<dbReference type="GO" id="GO:0003677">
    <property type="term" value="F:DNA binding"/>
    <property type="evidence" value="ECO:0007669"/>
    <property type="project" value="InterPro"/>
</dbReference>
<evidence type="ECO:0000313" key="4">
    <source>
        <dbReference type="Proteomes" id="UP000462621"/>
    </source>
</evidence>
<evidence type="ECO:0000313" key="3">
    <source>
        <dbReference type="EMBL" id="MZI91933.1"/>
    </source>
</evidence>
<dbReference type="CDD" id="cd03768">
    <property type="entry name" value="SR_ResInv"/>
    <property type="match status" value="1"/>
</dbReference>
<sequence>MNHNIKKTKGVIMTKCYGYIRISPKINDIDNRIEAFSAYQNDIELFKETGVRGGVPLSERSVFTELDTKLIKGDELVVWWIDELGKEFSKCLNNIKLLIGRGITIKTIVQNLEFKQDDQITDALVKMMQGFAESEKHKRLFAAELGRRSLKKDSEGWKAKFRGRKINKEMHEVIAQALFEGKTLQTVADETGASISTVKRVKAKIKDDDELGHLRSRSHRHGGRCGERRHGEQKGHSPKRGYGNKPLRDEDHQN</sequence>
<dbReference type="EMBL" id="WEKT01000002">
    <property type="protein sequence ID" value="MZI91933.1"/>
    <property type="molecule type" value="Genomic_DNA"/>
</dbReference>
<dbReference type="AlphaFoldDB" id="A0A7X4LHA0"/>
<protein>
    <submittedName>
        <fullName evidence="3">Recombinase family protein</fullName>
    </submittedName>
</protein>
<gene>
    <name evidence="3" type="ORF">F9817_01780</name>
</gene>
<dbReference type="InterPro" id="IPR036162">
    <property type="entry name" value="Resolvase-like_N_sf"/>
</dbReference>
<comment type="caution">
    <text evidence="3">The sequence shown here is derived from an EMBL/GenBank/DDBJ whole genome shotgun (WGS) entry which is preliminary data.</text>
</comment>
<dbReference type="Gene3D" id="3.40.50.1390">
    <property type="entry name" value="Resolvase, N-terminal catalytic domain"/>
    <property type="match status" value="1"/>
</dbReference>
<feature type="compositionally biased region" description="Basic and acidic residues" evidence="1">
    <location>
        <begin position="224"/>
        <end position="235"/>
    </location>
</feature>
<proteinExistence type="predicted"/>
<dbReference type="SMART" id="SM00857">
    <property type="entry name" value="Resolvase"/>
    <property type="match status" value="1"/>
</dbReference>
<dbReference type="PROSITE" id="PS51736">
    <property type="entry name" value="RECOMBINASES_3"/>
    <property type="match status" value="1"/>
</dbReference>
<evidence type="ECO:0000259" key="2">
    <source>
        <dbReference type="PROSITE" id="PS51736"/>
    </source>
</evidence>
<dbReference type="SUPFAM" id="SSF53041">
    <property type="entry name" value="Resolvase-like"/>
    <property type="match status" value="1"/>
</dbReference>
<feature type="compositionally biased region" description="Basic residues" evidence="1">
    <location>
        <begin position="214"/>
        <end position="223"/>
    </location>
</feature>
<feature type="region of interest" description="Disordered" evidence="1">
    <location>
        <begin position="209"/>
        <end position="254"/>
    </location>
</feature>
<dbReference type="RefSeq" id="WP_161153246.1">
    <property type="nucleotide sequence ID" value="NZ_WEKT01000002.1"/>
</dbReference>
<dbReference type="InterPro" id="IPR006119">
    <property type="entry name" value="Resolv_N"/>
</dbReference>
<keyword evidence="4" id="KW-1185">Reference proteome</keyword>
<dbReference type="GO" id="GO:0000150">
    <property type="term" value="F:DNA strand exchange activity"/>
    <property type="evidence" value="ECO:0007669"/>
    <property type="project" value="InterPro"/>
</dbReference>
<reference evidence="3 4" key="1">
    <citation type="submission" date="2019-10" db="EMBL/GenBank/DDBJ databases">
        <title>Vibrio sp. nov. isolated from a shrimp pond.</title>
        <authorList>
            <person name="Gomez-Gil B."/>
            <person name="Enciso-Ibarra J."/>
            <person name="Enciso-Ibarra K."/>
            <person name="Bolan-Mejia C."/>
        </authorList>
    </citation>
    <scope>NUCLEOTIDE SEQUENCE [LARGE SCALE GENOMIC DNA]</scope>
    <source>
        <strain evidence="3 4">CAIM 722</strain>
    </source>
</reference>